<evidence type="ECO:0000256" key="3">
    <source>
        <dbReference type="ARBA" id="ARBA00020392"/>
    </source>
</evidence>
<keyword evidence="6" id="KW-0145">Chemotaxis</keyword>
<evidence type="ECO:0000256" key="2">
    <source>
        <dbReference type="ARBA" id="ARBA00010004"/>
    </source>
</evidence>
<name>A0ABZ2XIT6_9RHOO</name>
<keyword evidence="10" id="KW-1006">Bacterial flagellum protein export</keyword>
<dbReference type="RefSeq" id="WP_341743543.1">
    <property type="nucleotide sequence ID" value="NZ_CP151406.1"/>
</dbReference>
<protein>
    <recommendedName>
        <fullName evidence="3">Flagellar FliJ protein</fullName>
    </recommendedName>
</protein>
<gene>
    <name evidence="11" type="primary">fliJ</name>
    <name evidence="11" type="ORF">AADV58_14710</name>
</gene>
<keyword evidence="4" id="KW-0813">Transport</keyword>
<dbReference type="Gene3D" id="1.10.287.1700">
    <property type="match status" value="1"/>
</dbReference>
<dbReference type="InterPro" id="IPR053716">
    <property type="entry name" value="Flag_assembly_chemotaxis_eff"/>
</dbReference>
<dbReference type="PRINTS" id="PR01004">
    <property type="entry name" value="FLGFLIJ"/>
</dbReference>
<accession>A0ABZ2XIT6</accession>
<keyword evidence="12" id="KW-1185">Reference proteome</keyword>
<reference evidence="11 12" key="1">
    <citation type="submission" date="2024-04" db="EMBL/GenBank/DDBJ databases">
        <title>Dissimilatory iodate-reducing microorganisms contribute to the enrichment of iodine in groundwater.</title>
        <authorList>
            <person name="Jiang Z."/>
        </authorList>
    </citation>
    <scope>NUCLEOTIDE SEQUENCE [LARGE SCALE GENOMIC DNA]</scope>
    <source>
        <strain evidence="11 12">NCP973</strain>
    </source>
</reference>
<evidence type="ECO:0000256" key="4">
    <source>
        <dbReference type="ARBA" id="ARBA00022448"/>
    </source>
</evidence>
<dbReference type="EMBL" id="CP151406">
    <property type="protein sequence ID" value="WZJ21186.1"/>
    <property type="molecule type" value="Genomic_DNA"/>
</dbReference>
<keyword evidence="9" id="KW-0472">Membrane</keyword>
<dbReference type="NCBIfam" id="TIGR02473">
    <property type="entry name" value="flagell_FliJ"/>
    <property type="match status" value="1"/>
</dbReference>
<keyword evidence="11" id="KW-0282">Flagellum</keyword>
<evidence type="ECO:0000256" key="5">
    <source>
        <dbReference type="ARBA" id="ARBA00022475"/>
    </source>
</evidence>
<dbReference type="PIRSF" id="PIRSF019404">
    <property type="entry name" value="FliJ"/>
    <property type="match status" value="1"/>
</dbReference>
<evidence type="ECO:0000256" key="6">
    <source>
        <dbReference type="ARBA" id="ARBA00022500"/>
    </source>
</evidence>
<keyword evidence="7" id="KW-1005">Bacterial flagellum biogenesis</keyword>
<evidence type="ECO:0000256" key="7">
    <source>
        <dbReference type="ARBA" id="ARBA00022795"/>
    </source>
</evidence>
<dbReference type="InterPro" id="IPR012823">
    <property type="entry name" value="Flagell_FliJ"/>
</dbReference>
<keyword evidence="8" id="KW-0653">Protein transport</keyword>
<evidence type="ECO:0000256" key="8">
    <source>
        <dbReference type="ARBA" id="ARBA00022927"/>
    </source>
</evidence>
<organism evidence="11 12">
    <name type="scientific">Azonexus hydrophilus</name>
    <dbReference type="NCBI Taxonomy" id="418702"/>
    <lineage>
        <taxon>Bacteria</taxon>
        <taxon>Pseudomonadati</taxon>
        <taxon>Pseudomonadota</taxon>
        <taxon>Betaproteobacteria</taxon>
        <taxon>Rhodocyclales</taxon>
        <taxon>Azonexaceae</taxon>
        <taxon>Azonexus</taxon>
    </lineage>
</organism>
<evidence type="ECO:0000256" key="10">
    <source>
        <dbReference type="ARBA" id="ARBA00023225"/>
    </source>
</evidence>
<proteinExistence type="inferred from homology"/>
<sequence>MASNFSLQPLLELMQNRTDEATRNLGKLISAEQNARSRLEMLEQYRAEYADKLRDATTQGLTRQVLANYQDFLGRIDEAIGQQRDIVRQSEAGTRRGQEHWKQQNTRLQAIGTLATRHEAREKQKENKQEQKLLDEFSARKFVADTKSDEK</sequence>
<evidence type="ECO:0000313" key="11">
    <source>
        <dbReference type="EMBL" id="WZJ21186.1"/>
    </source>
</evidence>
<evidence type="ECO:0000313" key="12">
    <source>
        <dbReference type="Proteomes" id="UP001479520"/>
    </source>
</evidence>
<comment type="subcellular location">
    <subcellularLocation>
        <location evidence="1">Cell membrane</location>
        <topology evidence="1">Peripheral membrane protein</topology>
        <orientation evidence="1">Cytoplasmic side</orientation>
    </subcellularLocation>
</comment>
<dbReference type="PANTHER" id="PTHR38786:SF1">
    <property type="entry name" value="FLAGELLAR FLIJ PROTEIN"/>
    <property type="match status" value="1"/>
</dbReference>
<evidence type="ECO:0000256" key="1">
    <source>
        <dbReference type="ARBA" id="ARBA00004413"/>
    </source>
</evidence>
<dbReference type="PANTHER" id="PTHR38786">
    <property type="entry name" value="FLAGELLAR FLIJ PROTEIN"/>
    <property type="match status" value="1"/>
</dbReference>
<dbReference type="InterPro" id="IPR018006">
    <property type="entry name" value="Flag_FliJ_proteobac"/>
</dbReference>
<keyword evidence="11" id="KW-0969">Cilium</keyword>
<comment type="similarity">
    <text evidence="2">Belongs to the FliJ family.</text>
</comment>
<keyword evidence="5" id="KW-1003">Cell membrane</keyword>
<keyword evidence="11" id="KW-0966">Cell projection</keyword>
<dbReference type="InterPro" id="IPR052570">
    <property type="entry name" value="FliJ"/>
</dbReference>
<dbReference type="Proteomes" id="UP001479520">
    <property type="component" value="Chromosome"/>
</dbReference>
<evidence type="ECO:0000256" key="9">
    <source>
        <dbReference type="ARBA" id="ARBA00023136"/>
    </source>
</evidence>
<dbReference type="Pfam" id="PF02050">
    <property type="entry name" value="FliJ"/>
    <property type="match status" value="1"/>
</dbReference>